<accession>A0A9P6AK27</accession>
<sequence>PWVSEEEWDLAQWLMSVHISQAAIDRFLKLPWVHTNTTISFMSEKQLHAKVQSMPGSLPWLSAEITLKDAPNEPQSLRYHNPLECVTYLFQNPLFKGHMDFSPKQVYMADGKTWLYHEMALGGFTHHKFFPNSSQIV</sequence>
<dbReference type="OrthoDB" id="2803297at2759"/>
<proteinExistence type="predicted"/>
<name>A0A9P6AK27_9AGAM</name>
<gene>
    <name evidence="1" type="ORF">BS47DRAFT_1304155</name>
</gene>
<protein>
    <submittedName>
        <fullName evidence="1">Uncharacterized protein</fullName>
    </submittedName>
</protein>
<organism evidence="1 2">
    <name type="scientific">Hydnum rufescens UP504</name>
    <dbReference type="NCBI Taxonomy" id="1448309"/>
    <lineage>
        <taxon>Eukaryota</taxon>
        <taxon>Fungi</taxon>
        <taxon>Dikarya</taxon>
        <taxon>Basidiomycota</taxon>
        <taxon>Agaricomycotina</taxon>
        <taxon>Agaricomycetes</taxon>
        <taxon>Cantharellales</taxon>
        <taxon>Hydnaceae</taxon>
        <taxon>Hydnum</taxon>
    </lineage>
</organism>
<dbReference type="EMBL" id="MU129084">
    <property type="protein sequence ID" value="KAF9507304.1"/>
    <property type="molecule type" value="Genomic_DNA"/>
</dbReference>
<dbReference type="InterPro" id="IPR041078">
    <property type="entry name" value="Plavaka"/>
</dbReference>
<evidence type="ECO:0000313" key="1">
    <source>
        <dbReference type="EMBL" id="KAF9507304.1"/>
    </source>
</evidence>
<dbReference type="Proteomes" id="UP000886523">
    <property type="component" value="Unassembled WGS sequence"/>
</dbReference>
<dbReference type="AlphaFoldDB" id="A0A9P6AK27"/>
<comment type="caution">
    <text evidence="1">The sequence shown here is derived from an EMBL/GenBank/DDBJ whole genome shotgun (WGS) entry which is preliminary data.</text>
</comment>
<dbReference type="Pfam" id="PF18759">
    <property type="entry name" value="Plavaka"/>
    <property type="match status" value="1"/>
</dbReference>
<evidence type="ECO:0000313" key="2">
    <source>
        <dbReference type="Proteomes" id="UP000886523"/>
    </source>
</evidence>
<reference evidence="1" key="1">
    <citation type="journal article" date="2020" name="Nat. Commun.">
        <title>Large-scale genome sequencing of mycorrhizal fungi provides insights into the early evolution of symbiotic traits.</title>
        <authorList>
            <person name="Miyauchi S."/>
            <person name="Kiss E."/>
            <person name="Kuo A."/>
            <person name="Drula E."/>
            <person name="Kohler A."/>
            <person name="Sanchez-Garcia M."/>
            <person name="Morin E."/>
            <person name="Andreopoulos B."/>
            <person name="Barry K.W."/>
            <person name="Bonito G."/>
            <person name="Buee M."/>
            <person name="Carver A."/>
            <person name="Chen C."/>
            <person name="Cichocki N."/>
            <person name="Clum A."/>
            <person name="Culley D."/>
            <person name="Crous P.W."/>
            <person name="Fauchery L."/>
            <person name="Girlanda M."/>
            <person name="Hayes R.D."/>
            <person name="Keri Z."/>
            <person name="LaButti K."/>
            <person name="Lipzen A."/>
            <person name="Lombard V."/>
            <person name="Magnuson J."/>
            <person name="Maillard F."/>
            <person name="Murat C."/>
            <person name="Nolan M."/>
            <person name="Ohm R.A."/>
            <person name="Pangilinan J."/>
            <person name="Pereira M.F."/>
            <person name="Perotto S."/>
            <person name="Peter M."/>
            <person name="Pfister S."/>
            <person name="Riley R."/>
            <person name="Sitrit Y."/>
            <person name="Stielow J.B."/>
            <person name="Szollosi G."/>
            <person name="Zifcakova L."/>
            <person name="Stursova M."/>
            <person name="Spatafora J.W."/>
            <person name="Tedersoo L."/>
            <person name="Vaario L.M."/>
            <person name="Yamada A."/>
            <person name="Yan M."/>
            <person name="Wang P."/>
            <person name="Xu J."/>
            <person name="Bruns T."/>
            <person name="Baldrian P."/>
            <person name="Vilgalys R."/>
            <person name="Dunand C."/>
            <person name="Henrissat B."/>
            <person name="Grigoriev I.V."/>
            <person name="Hibbett D."/>
            <person name="Nagy L.G."/>
            <person name="Martin F.M."/>
        </authorList>
    </citation>
    <scope>NUCLEOTIDE SEQUENCE</scope>
    <source>
        <strain evidence="1">UP504</strain>
    </source>
</reference>
<feature type="non-terminal residue" evidence="1">
    <location>
        <position position="1"/>
    </location>
</feature>
<keyword evidence="2" id="KW-1185">Reference proteome</keyword>